<organism evidence="2 3">
    <name type="scientific">Sipha flava</name>
    <name type="common">yellow sugarcane aphid</name>
    <dbReference type="NCBI Taxonomy" id="143950"/>
    <lineage>
        <taxon>Eukaryota</taxon>
        <taxon>Metazoa</taxon>
        <taxon>Ecdysozoa</taxon>
        <taxon>Arthropoda</taxon>
        <taxon>Hexapoda</taxon>
        <taxon>Insecta</taxon>
        <taxon>Pterygota</taxon>
        <taxon>Neoptera</taxon>
        <taxon>Paraneoptera</taxon>
        <taxon>Hemiptera</taxon>
        <taxon>Sternorrhyncha</taxon>
        <taxon>Aphidomorpha</taxon>
        <taxon>Aphidoidea</taxon>
        <taxon>Aphididae</taxon>
        <taxon>Sipha</taxon>
    </lineage>
</organism>
<evidence type="ECO:0000313" key="2">
    <source>
        <dbReference type="Proteomes" id="UP000694846"/>
    </source>
</evidence>
<keyword evidence="1" id="KW-0732">Signal</keyword>
<dbReference type="OrthoDB" id="8182951at2759"/>
<gene>
    <name evidence="3" type="primary">LOC112688679</name>
</gene>
<reference evidence="3" key="1">
    <citation type="submission" date="2025-08" db="UniProtKB">
        <authorList>
            <consortium name="RefSeq"/>
        </authorList>
    </citation>
    <scope>IDENTIFICATION</scope>
    <source>
        <tissue evidence="3">Whole body</tissue>
    </source>
</reference>
<accession>A0A8B8G4N5</accession>
<proteinExistence type="predicted"/>
<name>A0A8B8G4N5_9HEMI</name>
<dbReference type="AlphaFoldDB" id="A0A8B8G4N5"/>
<evidence type="ECO:0000313" key="3">
    <source>
        <dbReference type="RefSeq" id="XP_025417778.1"/>
    </source>
</evidence>
<feature type="signal peptide" evidence="1">
    <location>
        <begin position="1"/>
        <end position="19"/>
    </location>
</feature>
<protein>
    <submittedName>
        <fullName evidence="3">Uncharacterized protein LOC112688679</fullName>
    </submittedName>
</protein>
<dbReference type="Proteomes" id="UP000694846">
    <property type="component" value="Unplaced"/>
</dbReference>
<feature type="chain" id="PRO_5033991068" evidence="1">
    <location>
        <begin position="20"/>
        <end position="219"/>
    </location>
</feature>
<keyword evidence="2" id="KW-1185">Reference proteome</keyword>
<dbReference type="GeneID" id="112688679"/>
<evidence type="ECO:0000256" key="1">
    <source>
        <dbReference type="SAM" id="SignalP"/>
    </source>
</evidence>
<dbReference type="RefSeq" id="XP_025417778.1">
    <property type="nucleotide sequence ID" value="XM_025561993.1"/>
</dbReference>
<sequence length="219" mass="24861">MRRHRFVLTILLLLPAVRAAVDTGNAQRARPKNDDSSLNSLEDVDLSCDGGRCGSNEDDASSWTTTKKPNIFQLTNKSCPVFELPSVFPRQNCNTDRDCWPRICCAYGGLKGQKYCRIPLPSWRNDLLKTITKSLRSNRPGYLQCSAPPPKRYDLFPRKCRSTVDCLPDLCCPENGKNVCRPPKESIMPLVDRLSVRTAAAFRLPPPSRSRRRRRRRPS</sequence>